<comment type="caution">
    <text evidence="1">The sequence shown here is derived from an EMBL/GenBank/DDBJ whole genome shotgun (WGS) entry which is preliminary data.</text>
</comment>
<organism evidence="1 2">
    <name type="scientific">Paraburkholderia bengalensis</name>
    <dbReference type="NCBI Taxonomy" id="2747562"/>
    <lineage>
        <taxon>Bacteria</taxon>
        <taxon>Pseudomonadati</taxon>
        <taxon>Pseudomonadota</taxon>
        <taxon>Betaproteobacteria</taxon>
        <taxon>Burkholderiales</taxon>
        <taxon>Burkholderiaceae</taxon>
        <taxon>Paraburkholderia</taxon>
    </lineage>
</organism>
<evidence type="ECO:0008006" key="3">
    <source>
        <dbReference type="Google" id="ProtNLM"/>
    </source>
</evidence>
<proteinExistence type="predicted"/>
<dbReference type="Proteomes" id="UP001386437">
    <property type="component" value="Unassembled WGS sequence"/>
</dbReference>
<dbReference type="RefSeq" id="WP_336597188.1">
    <property type="nucleotide sequence ID" value="NZ_JACFYJ010000006.1"/>
</dbReference>
<dbReference type="EMBL" id="JACFYJ010000006">
    <property type="protein sequence ID" value="MEI5996788.1"/>
    <property type="molecule type" value="Genomic_DNA"/>
</dbReference>
<gene>
    <name evidence="1" type="ORF">H3V53_06115</name>
</gene>
<accession>A0ABU8IMV9</accession>
<protein>
    <recommendedName>
        <fullName evidence="3">Transposase zinc-ribbon domain-containing protein</fullName>
    </recommendedName>
</protein>
<reference evidence="1 2" key="1">
    <citation type="journal article" date="2022" name="Arch. Microbiol.">
        <title>Paraburkholderia bengalensis sp. nov. isolated from roots of Oryza sativa, IR64.</title>
        <authorList>
            <person name="Nag P."/>
            <person name="Mondal N."/>
            <person name="Sarkar J."/>
            <person name="Das S."/>
        </authorList>
    </citation>
    <scope>NUCLEOTIDE SEQUENCE [LARGE SCALE GENOMIC DNA]</scope>
    <source>
        <strain evidence="1 2">IR64_4_BI</strain>
    </source>
</reference>
<evidence type="ECO:0000313" key="2">
    <source>
        <dbReference type="Proteomes" id="UP001386437"/>
    </source>
</evidence>
<evidence type="ECO:0000313" key="1">
    <source>
        <dbReference type="EMBL" id="MEI5996788.1"/>
    </source>
</evidence>
<sequence length="61" mass="7121">MSTVRDNLMSRPGYSPYCGNARCATMPRTTWNGSQFRCFECGWVSRFPADFIDQYKTRWGL</sequence>
<name>A0ABU8IMV9_9BURK</name>
<keyword evidence="2" id="KW-1185">Reference proteome</keyword>